<dbReference type="PANTHER" id="PTHR23501:SF191">
    <property type="entry name" value="VACUOLAR BASIC AMINO ACID TRANSPORTER 4"/>
    <property type="match status" value="1"/>
</dbReference>
<dbReference type="PROSITE" id="PS50850">
    <property type="entry name" value="MFS"/>
    <property type="match status" value="1"/>
</dbReference>
<dbReference type="PATRIC" id="fig|1620.3.peg.783"/>
<keyword evidence="9" id="KW-1185">Reference proteome</keyword>
<dbReference type="Gene3D" id="1.20.1250.20">
    <property type="entry name" value="MFS general substrate transporter like domains"/>
    <property type="match status" value="1"/>
</dbReference>
<feature type="transmembrane region" description="Helical" evidence="6">
    <location>
        <begin position="163"/>
        <end position="183"/>
    </location>
</feature>
<evidence type="ECO:0000313" key="8">
    <source>
        <dbReference type="EMBL" id="KRN76509.1"/>
    </source>
</evidence>
<feature type="transmembrane region" description="Helical" evidence="6">
    <location>
        <begin position="356"/>
        <end position="378"/>
    </location>
</feature>
<feature type="transmembrane region" description="Helical" evidence="6">
    <location>
        <begin position="108"/>
        <end position="127"/>
    </location>
</feature>
<sequence>MLDMKHKSLIMVAVFLATLMTSIETTIITTAMPTIVSALHGLSMQSWIFTIYLLATALTTPIYGKLSDQLGRKPIFVTGILLFTVGSLLSGLASNMMFLILARLVQGIGAGAVLPITNTIIADLFTFDKRATALAFNNTAWGISALAGPVVGGLIVQKFNWHWIFFINVPIGLIVLLIIVSLYENPVETKANKLVLDYQGILTLSLSLLSLLMIFQFLQKTPVSWRWISGLFFILAVSGISFVYAERHSKQPLIDFGIFRNRTFTIQIFTAFILSGAQFSFQIYFPMWLQSIYKLPADLAGLVVSPSPIMWLIASFFVGYFVKRYAPKYINIFFISVMIISYMFIISATLHTDLMLFYIISGISGLVLGMVITSNTLIAQQVINQDELGLASSMLTLGRTLGQTIMTGVYGLSFNITLSSGIKAHREAVSEQVMNQFVNNSAQISETSRQIANAIMLRAQHTVFYIMLFVLVVAVVINYSDPLKKPLVSE</sequence>
<feature type="transmembrane region" description="Helical" evidence="6">
    <location>
        <begin position="329"/>
        <end position="350"/>
    </location>
</feature>
<evidence type="ECO:0000256" key="4">
    <source>
        <dbReference type="ARBA" id="ARBA00022989"/>
    </source>
</evidence>
<evidence type="ECO:0000256" key="5">
    <source>
        <dbReference type="ARBA" id="ARBA00023136"/>
    </source>
</evidence>
<keyword evidence="3 6" id="KW-0812">Transmembrane</keyword>
<feature type="transmembrane region" description="Helical" evidence="6">
    <location>
        <begin position="44"/>
        <end position="63"/>
    </location>
</feature>
<dbReference type="PANTHER" id="PTHR23501">
    <property type="entry name" value="MAJOR FACILITATOR SUPERFAMILY"/>
    <property type="match status" value="1"/>
</dbReference>
<accession>A0A0R2JQV3</accession>
<keyword evidence="5 6" id="KW-0472">Membrane</keyword>
<comment type="caution">
    <text evidence="8">The sequence shown here is derived from an EMBL/GenBank/DDBJ whole genome shotgun (WGS) entry which is preliminary data.</text>
</comment>
<feature type="transmembrane region" description="Helical" evidence="6">
    <location>
        <begin position="139"/>
        <end position="157"/>
    </location>
</feature>
<feature type="domain" description="Major facilitator superfamily (MFS) profile" evidence="7">
    <location>
        <begin position="10"/>
        <end position="486"/>
    </location>
</feature>
<evidence type="ECO:0000256" key="6">
    <source>
        <dbReference type="SAM" id="Phobius"/>
    </source>
</evidence>
<keyword evidence="4 6" id="KW-1133">Transmembrane helix</keyword>
<dbReference type="SUPFAM" id="SSF103473">
    <property type="entry name" value="MFS general substrate transporter"/>
    <property type="match status" value="1"/>
</dbReference>
<comment type="subcellular location">
    <subcellularLocation>
        <location evidence="1">Cell membrane</location>
        <topology evidence="1">Multi-pass membrane protein</topology>
    </subcellularLocation>
</comment>
<protein>
    <submittedName>
        <fullName evidence="8">Multidrug transporter</fullName>
    </submittedName>
</protein>
<proteinExistence type="predicted"/>
<dbReference type="GO" id="GO:0005886">
    <property type="term" value="C:plasma membrane"/>
    <property type="evidence" value="ECO:0007669"/>
    <property type="project" value="UniProtKB-SubCell"/>
</dbReference>
<evidence type="ECO:0000256" key="1">
    <source>
        <dbReference type="ARBA" id="ARBA00004651"/>
    </source>
</evidence>
<name>A0A0R2JQV3_9LACO</name>
<dbReference type="EMBL" id="JQCD01000029">
    <property type="protein sequence ID" value="KRN76509.1"/>
    <property type="molecule type" value="Genomic_DNA"/>
</dbReference>
<dbReference type="InterPro" id="IPR036259">
    <property type="entry name" value="MFS_trans_sf"/>
</dbReference>
<feature type="transmembrane region" description="Helical" evidence="6">
    <location>
        <begin position="75"/>
        <end position="102"/>
    </location>
</feature>
<reference evidence="8 9" key="1">
    <citation type="journal article" date="2015" name="Genome Announc.">
        <title>Expanding the biotechnology potential of lactobacilli through comparative genomics of 213 strains and associated genera.</title>
        <authorList>
            <person name="Sun Z."/>
            <person name="Harris H.M."/>
            <person name="McCann A."/>
            <person name="Guo C."/>
            <person name="Argimon S."/>
            <person name="Zhang W."/>
            <person name="Yang X."/>
            <person name="Jeffery I.B."/>
            <person name="Cooney J.C."/>
            <person name="Kagawa T.F."/>
            <person name="Liu W."/>
            <person name="Song Y."/>
            <person name="Salvetti E."/>
            <person name="Wrobel A."/>
            <person name="Rasinkangas P."/>
            <person name="Parkhill J."/>
            <person name="Rea M.C."/>
            <person name="O'Sullivan O."/>
            <person name="Ritari J."/>
            <person name="Douillard F.P."/>
            <person name="Paul Ross R."/>
            <person name="Yang R."/>
            <person name="Briner A.E."/>
            <person name="Felis G.E."/>
            <person name="de Vos W.M."/>
            <person name="Barrangou R."/>
            <person name="Klaenhammer T.R."/>
            <person name="Caufield P.W."/>
            <person name="Cui Y."/>
            <person name="Zhang H."/>
            <person name="O'Toole P.W."/>
        </authorList>
    </citation>
    <scope>NUCLEOTIDE SEQUENCE [LARGE SCALE GENOMIC DNA]</scope>
    <source>
        <strain evidence="8 9">DSM 20014</strain>
    </source>
</reference>
<dbReference type="STRING" id="1620.IV67_GL000769"/>
<evidence type="ECO:0000256" key="2">
    <source>
        <dbReference type="ARBA" id="ARBA00022448"/>
    </source>
</evidence>
<evidence type="ECO:0000256" key="3">
    <source>
        <dbReference type="ARBA" id="ARBA00022692"/>
    </source>
</evidence>
<dbReference type="InterPro" id="IPR011701">
    <property type="entry name" value="MFS"/>
</dbReference>
<feature type="transmembrane region" description="Helical" evidence="6">
    <location>
        <begin position="266"/>
        <end position="287"/>
    </location>
</feature>
<dbReference type="Proteomes" id="UP000051673">
    <property type="component" value="Unassembled WGS sequence"/>
</dbReference>
<evidence type="ECO:0000259" key="7">
    <source>
        <dbReference type="PROSITE" id="PS50850"/>
    </source>
</evidence>
<feature type="transmembrane region" description="Helical" evidence="6">
    <location>
        <begin position="299"/>
        <end position="322"/>
    </location>
</feature>
<evidence type="ECO:0000313" key="9">
    <source>
        <dbReference type="Proteomes" id="UP000051673"/>
    </source>
</evidence>
<dbReference type="AlphaFoldDB" id="A0A0R2JQV3"/>
<keyword evidence="2" id="KW-0813">Transport</keyword>
<dbReference type="GO" id="GO:0022857">
    <property type="term" value="F:transmembrane transporter activity"/>
    <property type="evidence" value="ECO:0007669"/>
    <property type="project" value="InterPro"/>
</dbReference>
<dbReference type="InterPro" id="IPR020846">
    <property type="entry name" value="MFS_dom"/>
</dbReference>
<feature type="transmembrane region" description="Helical" evidence="6">
    <location>
        <begin position="195"/>
        <end position="218"/>
    </location>
</feature>
<dbReference type="Gene3D" id="1.20.1720.10">
    <property type="entry name" value="Multidrug resistance protein D"/>
    <property type="match status" value="1"/>
</dbReference>
<organism evidence="8 9">
    <name type="scientific">Weissella minor</name>
    <dbReference type="NCBI Taxonomy" id="1620"/>
    <lineage>
        <taxon>Bacteria</taxon>
        <taxon>Bacillati</taxon>
        <taxon>Bacillota</taxon>
        <taxon>Bacilli</taxon>
        <taxon>Lactobacillales</taxon>
        <taxon>Lactobacillaceae</taxon>
        <taxon>Weissella</taxon>
    </lineage>
</organism>
<dbReference type="Pfam" id="PF07690">
    <property type="entry name" value="MFS_1"/>
    <property type="match status" value="1"/>
</dbReference>
<gene>
    <name evidence="8" type="ORF">IV67_GL000769</name>
</gene>
<feature type="transmembrane region" description="Helical" evidence="6">
    <location>
        <begin position="224"/>
        <end position="245"/>
    </location>
</feature>
<feature type="transmembrane region" description="Helical" evidence="6">
    <location>
        <begin position="462"/>
        <end position="480"/>
    </location>
</feature>